<sequence>MKLCVAICTRERPKMLRACLASVCAQSVPDWVQAEIVVVENHDRETSRHVAEEVAAETGWAIHYVLEPELGIPFARDRCGTFAENAGFDRVLYIDDDEIAHAGWLETMVEATRALPAEVHYGRVLYTWPPETPSWMVPEQVNKRPSGTVLTKAEGHNTLVETKVFRAREAGGFGLHFDGSMRFTGGSDTDFFTRVHDAGGRIVWIPDALVEELVPVNRTTLRWQLNRTFRVAGNISRLHEKRAGKRKAALRSLLKGLGRIVGGTVLFLPAAASFAVSPEGGRRRAFKAAKQIASGLGSLAYLAGHQQQPYAKVDGG</sequence>
<dbReference type="SUPFAM" id="SSF53448">
    <property type="entry name" value="Nucleotide-diphospho-sugar transferases"/>
    <property type="match status" value="1"/>
</dbReference>
<organism evidence="2 3">
    <name type="scientific">Stappia indica</name>
    <dbReference type="NCBI Taxonomy" id="538381"/>
    <lineage>
        <taxon>Bacteria</taxon>
        <taxon>Pseudomonadati</taxon>
        <taxon>Pseudomonadota</taxon>
        <taxon>Alphaproteobacteria</taxon>
        <taxon>Hyphomicrobiales</taxon>
        <taxon>Stappiaceae</taxon>
        <taxon>Stappia</taxon>
    </lineage>
</organism>
<evidence type="ECO:0000313" key="3">
    <source>
        <dbReference type="Proteomes" id="UP000219331"/>
    </source>
</evidence>
<accession>A0A285S0F5</accession>
<protein>
    <submittedName>
        <fullName evidence="2">Succinoglycan biosynthesis protein ExoM</fullName>
    </submittedName>
</protein>
<dbReference type="AlphaFoldDB" id="A0A285S0F5"/>
<dbReference type="OrthoDB" id="6116224at2"/>
<proteinExistence type="predicted"/>
<dbReference type="CDD" id="cd00761">
    <property type="entry name" value="Glyco_tranf_GTA_type"/>
    <property type="match status" value="1"/>
</dbReference>
<dbReference type="EMBL" id="OBML01000003">
    <property type="protein sequence ID" value="SOC00283.1"/>
    <property type="molecule type" value="Genomic_DNA"/>
</dbReference>
<dbReference type="PANTHER" id="PTHR43685">
    <property type="entry name" value="GLYCOSYLTRANSFERASE"/>
    <property type="match status" value="1"/>
</dbReference>
<reference evidence="2 3" key="1">
    <citation type="submission" date="2017-08" db="EMBL/GenBank/DDBJ databases">
        <authorList>
            <person name="de Groot N.N."/>
        </authorList>
    </citation>
    <scope>NUCLEOTIDE SEQUENCE [LARGE SCALE GENOMIC DNA]</scope>
    <source>
        <strain evidence="2 3">USBA 352</strain>
    </source>
</reference>
<name>A0A285S0F5_9HYPH</name>
<dbReference type="InterPro" id="IPR029044">
    <property type="entry name" value="Nucleotide-diphossugar_trans"/>
</dbReference>
<dbReference type="InterPro" id="IPR001173">
    <property type="entry name" value="Glyco_trans_2-like"/>
</dbReference>
<evidence type="ECO:0000313" key="2">
    <source>
        <dbReference type="EMBL" id="SOC00283.1"/>
    </source>
</evidence>
<dbReference type="Pfam" id="PF00535">
    <property type="entry name" value="Glycos_transf_2"/>
    <property type="match status" value="1"/>
</dbReference>
<dbReference type="PANTHER" id="PTHR43685:SF2">
    <property type="entry name" value="GLYCOSYLTRANSFERASE 2-LIKE DOMAIN-CONTAINING PROTEIN"/>
    <property type="match status" value="1"/>
</dbReference>
<dbReference type="RefSeq" id="WP_097174351.1">
    <property type="nucleotide sequence ID" value="NZ_OBML01000003.1"/>
</dbReference>
<dbReference type="Proteomes" id="UP000219331">
    <property type="component" value="Unassembled WGS sequence"/>
</dbReference>
<feature type="domain" description="Glycosyltransferase 2-like" evidence="1">
    <location>
        <begin position="4"/>
        <end position="166"/>
    </location>
</feature>
<dbReference type="InterPro" id="IPR050834">
    <property type="entry name" value="Glycosyltransf_2"/>
</dbReference>
<evidence type="ECO:0000259" key="1">
    <source>
        <dbReference type="Pfam" id="PF00535"/>
    </source>
</evidence>
<dbReference type="Gene3D" id="3.90.550.10">
    <property type="entry name" value="Spore Coat Polysaccharide Biosynthesis Protein SpsA, Chain A"/>
    <property type="match status" value="1"/>
</dbReference>
<keyword evidence="3" id="KW-1185">Reference proteome</keyword>
<gene>
    <name evidence="2" type="ORF">SAMN05421512_103255</name>
</gene>
<dbReference type="STRING" id="538381.GCA_001696535_04366"/>